<organism evidence="2 3">
    <name type="scientific">Nonomuraea muscovyensis</name>
    <dbReference type="NCBI Taxonomy" id="1124761"/>
    <lineage>
        <taxon>Bacteria</taxon>
        <taxon>Bacillati</taxon>
        <taxon>Actinomycetota</taxon>
        <taxon>Actinomycetes</taxon>
        <taxon>Streptosporangiales</taxon>
        <taxon>Streptosporangiaceae</taxon>
        <taxon>Nonomuraea</taxon>
    </lineage>
</organism>
<dbReference type="AlphaFoldDB" id="A0A7X0BZB9"/>
<dbReference type="Proteomes" id="UP000583800">
    <property type="component" value="Unassembled WGS sequence"/>
</dbReference>
<reference evidence="2 3" key="1">
    <citation type="submission" date="2020-08" db="EMBL/GenBank/DDBJ databases">
        <title>Sequencing the genomes of 1000 actinobacteria strains.</title>
        <authorList>
            <person name="Klenk H.-P."/>
        </authorList>
    </citation>
    <scope>NUCLEOTIDE SEQUENCE [LARGE SCALE GENOMIC DNA]</scope>
    <source>
        <strain evidence="2 3">DSM 45913</strain>
    </source>
</reference>
<feature type="signal peptide" evidence="1">
    <location>
        <begin position="1"/>
        <end position="17"/>
    </location>
</feature>
<dbReference type="InterPro" id="IPR009003">
    <property type="entry name" value="Peptidase_S1_PA"/>
</dbReference>
<dbReference type="SUPFAM" id="SSF50494">
    <property type="entry name" value="Trypsin-like serine proteases"/>
    <property type="match status" value="1"/>
</dbReference>
<proteinExistence type="predicted"/>
<evidence type="ECO:0000313" key="2">
    <source>
        <dbReference type="EMBL" id="MBB6345517.1"/>
    </source>
</evidence>
<keyword evidence="3" id="KW-1185">Reference proteome</keyword>
<name>A0A7X0BZB9_9ACTN</name>
<comment type="caution">
    <text evidence="2">The sequence shown here is derived from an EMBL/GenBank/DDBJ whole genome shotgun (WGS) entry which is preliminary data.</text>
</comment>
<sequence length="473" mass="50346">MAVAIPLASIAIPSASAATPNPDPTTSEEIITLAAENQPTLKRPTLERLSKEAQSKGITLKQALDKYAAEVIAKNSSAQRDMPDGPVPDPTIDVDGIPFAELIDLNNLAAAEKISFEESIDRYAWTPRINPFASSLRSQFPDDLAGLKIADDGRGALIAFKGQVPAEAVSLAKQLPVEVVLVGNKGYSETELDEIAKSRYDALTAHSEVAQAHATTDFETGAVTLTAELKKGLATDAATLQSALHPEPSSNSKINVRLNIVSSLGFEAIDDYLRGGGFLEESSPGTIQCTAAFNAISDSGEKNAVTARHCSDPLYFWYRNHPNYHTNGTTLGRKGNGDPYDLARYGGGSLTYTRTFYYDLNLPRYARDVLNTPEINQPICSFGRTTAGADRPAQCGKITRFFATGTAGPRGIVTDYLMRKGDSGGPGYWGSTAIGVSSGILTGSGETVLASVKGYSSADGFGTTWKVWTCPTC</sequence>
<evidence type="ECO:0000313" key="3">
    <source>
        <dbReference type="Proteomes" id="UP000583800"/>
    </source>
</evidence>
<dbReference type="InterPro" id="IPR043504">
    <property type="entry name" value="Peptidase_S1_PA_chymotrypsin"/>
</dbReference>
<evidence type="ECO:0000256" key="1">
    <source>
        <dbReference type="SAM" id="SignalP"/>
    </source>
</evidence>
<accession>A0A7X0BZB9</accession>
<dbReference type="EMBL" id="JACHJB010000001">
    <property type="protein sequence ID" value="MBB6345517.1"/>
    <property type="molecule type" value="Genomic_DNA"/>
</dbReference>
<keyword evidence="1" id="KW-0732">Signal</keyword>
<protein>
    <submittedName>
        <fullName evidence="2">Uncharacterized protein</fullName>
    </submittedName>
</protein>
<dbReference type="CDD" id="cd21112">
    <property type="entry name" value="alphaLP-like"/>
    <property type="match status" value="1"/>
</dbReference>
<dbReference type="Gene3D" id="2.40.10.10">
    <property type="entry name" value="Trypsin-like serine proteases"/>
    <property type="match status" value="2"/>
</dbReference>
<gene>
    <name evidence="2" type="ORF">FHU36_002026</name>
</gene>
<feature type="chain" id="PRO_5031300740" evidence="1">
    <location>
        <begin position="18"/>
        <end position="473"/>
    </location>
</feature>